<protein>
    <submittedName>
        <fullName evidence="2">Uncharacterized protein</fullName>
    </submittedName>
</protein>
<evidence type="ECO:0000313" key="3">
    <source>
        <dbReference type="Proteomes" id="UP000056450"/>
    </source>
</evidence>
<organism evidence="2 3">
    <name type="scientific">Burkholderia latens</name>
    <dbReference type="NCBI Taxonomy" id="488446"/>
    <lineage>
        <taxon>Bacteria</taxon>
        <taxon>Pseudomonadati</taxon>
        <taxon>Pseudomonadota</taxon>
        <taxon>Betaproteobacteria</taxon>
        <taxon>Burkholderiales</taxon>
        <taxon>Burkholderiaceae</taxon>
        <taxon>Burkholderia</taxon>
        <taxon>Burkholderia cepacia complex</taxon>
    </lineage>
</organism>
<feature type="transmembrane region" description="Helical" evidence="1">
    <location>
        <begin position="126"/>
        <end position="142"/>
    </location>
</feature>
<name>A0AAP1C2G5_9BURK</name>
<keyword evidence="1" id="KW-0812">Transmembrane</keyword>
<gene>
    <name evidence="2" type="ORF">WI41_18180</name>
</gene>
<dbReference type="Proteomes" id="UP000056450">
    <property type="component" value="Unassembled WGS sequence"/>
</dbReference>
<proteinExistence type="predicted"/>
<accession>A0AAP1C2G5</accession>
<keyword evidence="1" id="KW-1133">Transmembrane helix</keyword>
<dbReference type="EMBL" id="LOTQ01000029">
    <property type="protein sequence ID" value="KVA05249.1"/>
    <property type="molecule type" value="Genomic_DNA"/>
</dbReference>
<evidence type="ECO:0000256" key="1">
    <source>
        <dbReference type="SAM" id="Phobius"/>
    </source>
</evidence>
<keyword evidence="1" id="KW-0472">Membrane</keyword>
<feature type="transmembrane region" description="Helical" evidence="1">
    <location>
        <begin position="148"/>
        <end position="163"/>
    </location>
</feature>
<comment type="caution">
    <text evidence="2">The sequence shown here is derived from an EMBL/GenBank/DDBJ whole genome shotgun (WGS) entry which is preliminary data.</text>
</comment>
<dbReference type="AlphaFoldDB" id="A0AAP1C2G5"/>
<evidence type="ECO:0000313" key="2">
    <source>
        <dbReference type="EMBL" id="KVA05249.1"/>
    </source>
</evidence>
<reference evidence="2 3" key="1">
    <citation type="submission" date="2015-11" db="EMBL/GenBank/DDBJ databases">
        <title>Expanding the genomic diversity of Burkholderia species for the development of highly accurate diagnostics.</title>
        <authorList>
            <person name="Sahl J."/>
            <person name="Keim P."/>
            <person name="Wagner D."/>
        </authorList>
    </citation>
    <scope>NUCLEOTIDE SEQUENCE [LARGE SCALE GENOMIC DNA]</scope>
    <source>
        <strain evidence="2 3">RF32-BP12</strain>
    </source>
</reference>
<sequence length="181" mass="20032">MEQGGDWHAYRKEIAALHGRATTEDEYVALLQAHKALVEVAKYCFDGESYAKLLPAAEAEYRMFLAKEATEGGLVNPVRFDRITRREVQSGRLGVDDDFRNLAAAGAPVLGASKGNAGHSFRPGNWFFYGMGTASILAVAFARLDVSPIWMIPLGLVGGWYFNERERKRVDVSVVAPEHEQ</sequence>